<gene>
    <name evidence="11" type="ORF">EJ06DRAFT_162436</name>
</gene>
<feature type="transmembrane region" description="Helical" evidence="9">
    <location>
        <begin position="219"/>
        <end position="239"/>
    </location>
</feature>
<comment type="similarity">
    <text evidence="3">Belongs to the TPT transporter family. SLC35D subfamily.</text>
</comment>
<dbReference type="AlphaFoldDB" id="A0A6G1HM97"/>
<dbReference type="PANTHER" id="PTHR11132">
    <property type="entry name" value="SOLUTE CARRIER FAMILY 35"/>
    <property type="match status" value="1"/>
</dbReference>
<feature type="transmembrane region" description="Helical" evidence="9">
    <location>
        <begin position="320"/>
        <end position="339"/>
    </location>
</feature>
<keyword evidence="5 9" id="KW-0812">Transmembrane</keyword>
<comment type="subunit">
    <text evidence="4">Homooligomer.</text>
</comment>
<dbReference type="InterPro" id="IPR050186">
    <property type="entry name" value="TPT_transporter"/>
</dbReference>
<organism evidence="11 12">
    <name type="scientific">Trichodelitschia bisporula</name>
    <dbReference type="NCBI Taxonomy" id="703511"/>
    <lineage>
        <taxon>Eukaryota</taxon>
        <taxon>Fungi</taxon>
        <taxon>Dikarya</taxon>
        <taxon>Ascomycota</taxon>
        <taxon>Pezizomycotina</taxon>
        <taxon>Dothideomycetes</taxon>
        <taxon>Dothideomycetes incertae sedis</taxon>
        <taxon>Phaeotrichales</taxon>
        <taxon>Phaeotrichaceae</taxon>
        <taxon>Trichodelitschia</taxon>
    </lineage>
</organism>
<evidence type="ECO:0000256" key="7">
    <source>
        <dbReference type="ARBA" id="ARBA00023136"/>
    </source>
</evidence>
<evidence type="ECO:0000256" key="4">
    <source>
        <dbReference type="ARBA" id="ARBA00011182"/>
    </source>
</evidence>
<evidence type="ECO:0000256" key="1">
    <source>
        <dbReference type="ARBA" id="ARBA00003420"/>
    </source>
</evidence>
<dbReference type="GO" id="GO:0005789">
    <property type="term" value="C:endoplasmic reticulum membrane"/>
    <property type="evidence" value="ECO:0007669"/>
    <property type="project" value="UniProtKB-SubCell"/>
</dbReference>
<dbReference type="Pfam" id="PF03151">
    <property type="entry name" value="TPT"/>
    <property type="match status" value="1"/>
</dbReference>
<evidence type="ECO:0000259" key="10">
    <source>
        <dbReference type="Pfam" id="PF03151"/>
    </source>
</evidence>
<keyword evidence="7 9" id="KW-0472">Membrane</keyword>
<evidence type="ECO:0000313" key="12">
    <source>
        <dbReference type="Proteomes" id="UP000799640"/>
    </source>
</evidence>
<dbReference type="EMBL" id="ML996704">
    <property type="protein sequence ID" value="KAF2397140.1"/>
    <property type="molecule type" value="Genomic_DNA"/>
</dbReference>
<proteinExistence type="inferred from homology"/>
<reference evidence="11" key="1">
    <citation type="journal article" date="2020" name="Stud. Mycol.">
        <title>101 Dothideomycetes genomes: a test case for predicting lifestyles and emergence of pathogens.</title>
        <authorList>
            <person name="Haridas S."/>
            <person name="Albert R."/>
            <person name="Binder M."/>
            <person name="Bloem J."/>
            <person name="Labutti K."/>
            <person name="Salamov A."/>
            <person name="Andreopoulos B."/>
            <person name="Baker S."/>
            <person name="Barry K."/>
            <person name="Bills G."/>
            <person name="Bluhm B."/>
            <person name="Cannon C."/>
            <person name="Castanera R."/>
            <person name="Culley D."/>
            <person name="Daum C."/>
            <person name="Ezra D."/>
            <person name="Gonzalez J."/>
            <person name="Henrissat B."/>
            <person name="Kuo A."/>
            <person name="Liang C."/>
            <person name="Lipzen A."/>
            <person name="Lutzoni F."/>
            <person name="Magnuson J."/>
            <person name="Mondo S."/>
            <person name="Nolan M."/>
            <person name="Ohm R."/>
            <person name="Pangilinan J."/>
            <person name="Park H.-J."/>
            <person name="Ramirez L."/>
            <person name="Alfaro M."/>
            <person name="Sun H."/>
            <person name="Tritt A."/>
            <person name="Yoshinaga Y."/>
            <person name="Zwiers L.-H."/>
            <person name="Turgeon B."/>
            <person name="Goodwin S."/>
            <person name="Spatafora J."/>
            <person name="Crous P."/>
            <person name="Grigoriev I."/>
        </authorList>
    </citation>
    <scope>NUCLEOTIDE SEQUENCE</scope>
    <source>
        <strain evidence="11">CBS 262.69</strain>
    </source>
</reference>
<feature type="domain" description="Sugar phosphate transporter" evidence="10">
    <location>
        <begin position="119"/>
        <end position="439"/>
    </location>
</feature>
<evidence type="ECO:0000256" key="3">
    <source>
        <dbReference type="ARBA" id="ARBA00010425"/>
    </source>
</evidence>
<evidence type="ECO:0000256" key="5">
    <source>
        <dbReference type="ARBA" id="ARBA00022692"/>
    </source>
</evidence>
<evidence type="ECO:0000256" key="9">
    <source>
        <dbReference type="SAM" id="Phobius"/>
    </source>
</evidence>
<feature type="transmembrane region" description="Helical" evidence="9">
    <location>
        <begin position="372"/>
        <end position="393"/>
    </location>
</feature>
<feature type="region of interest" description="Disordered" evidence="8">
    <location>
        <begin position="484"/>
        <end position="524"/>
    </location>
</feature>
<feature type="transmembrane region" description="Helical" evidence="9">
    <location>
        <begin position="276"/>
        <end position="293"/>
    </location>
</feature>
<comment type="function">
    <text evidence="1">Involved in the import of GDP-mannose from the cytoplasm into the Golgi lumen.</text>
</comment>
<keyword evidence="12" id="KW-1185">Reference proteome</keyword>
<dbReference type="InterPro" id="IPR037185">
    <property type="entry name" value="EmrE-like"/>
</dbReference>
<dbReference type="SUPFAM" id="SSF103481">
    <property type="entry name" value="Multidrug resistance efflux transporter EmrE"/>
    <property type="match status" value="1"/>
</dbReference>
<evidence type="ECO:0000256" key="2">
    <source>
        <dbReference type="ARBA" id="ARBA00004477"/>
    </source>
</evidence>
<feature type="compositionally biased region" description="Polar residues" evidence="8">
    <location>
        <begin position="8"/>
        <end position="20"/>
    </location>
</feature>
<name>A0A6G1HM97_9PEZI</name>
<evidence type="ECO:0000256" key="8">
    <source>
        <dbReference type="SAM" id="MobiDB-lite"/>
    </source>
</evidence>
<accession>A0A6G1HM97</accession>
<comment type="subcellular location">
    <subcellularLocation>
        <location evidence="2">Endoplasmic reticulum membrane</location>
        <topology evidence="2">Multi-pass membrane protein</topology>
    </subcellularLocation>
</comment>
<dbReference type="OrthoDB" id="1588579at2759"/>
<feature type="transmembrane region" description="Helical" evidence="9">
    <location>
        <begin position="149"/>
        <end position="173"/>
    </location>
</feature>
<evidence type="ECO:0000256" key="6">
    <source>
        <dbReference type="ARBA" id="ARBA00022989"/>
    </source>
</evidence>
<sequence length="524" mass="57677">MQPDMDDSSSSANGMSTFPSLSPDGLPAHYEESSFRRSTSSPSKDLPSGTNGTIGSDRWRPRASSKSQWGGTPAYPSGARHGRQKSLSEAIRTIRTRSGSVSQNAHELADALKAPVSPKLVMLCVMWYLFSMLANTSAGEILDTHHLPITLTVIQFAFVCFHCIFLGWLASRFPFLKEQIPALRNGIRRPDRDIIRTTLPLTGFMIGGHILTSDAMSRIPVSMVHTIKGLSPLFTVMAYRLIFRVHYSPETYLSLVPLTAGVMMACSTHFSSNFLGLASAFASAILFVTQNIMSKKLFNEAAIAEQEGPQRTRKPDKLNLLCYSSGLALIFTSPLWLWSEGFAVINTFLNEASIDAAGNHISHHHGRLFAGYFFNGTFHFAQSLVAFTLLSLVSPVTYSVASLLKRVFVIVCSILWFGNKVSGIQGVGICLTFLGLYLYDRTNDAAKTERRAKHLQLPSLLPLHEKAMESPSIDILANGQLRGEKRSDSDGWPEAMSNGWLPPGTKAEHTWTSRDMMNQPVPVS</sequence>
<dbReference type="InterPro" id="IPR004853">
    <property type="entry name" value="Sugar_P_trans_dom"/>
</dbReference>
<feature type="transmembrane region" description="Helical" evidence="9">
    <location>
        <begin position="120"/>
        <end position="137"/>
    </location>
</feature>
<keyword evidence="6 9" id="KW-1133">Transmembrane helix</keyword>
<feature type="region of interest" description="Disordered" evidence="8">
    <location>
        <begin position="1"/>
        <end position="87"/>
    </location>
</feature>
<dbReference type="Proteomes" id="UP000799640">
    <property type="component" value="Unassembled WGS sequence"/>
</dbReference>
<evidence type="ECO:0000313" key="11">
    <source>
        <dbReference type="EMBL" id="KAF2397140.1"/>
    </source>
</evidence>
<protein>
    <submittedName>
        <fullName evidence="11">TPT-domain-containing protein</fullName>
    </submittedName>
</protein>